<gene>
    <name evidence="7" type="ORF">BLM47_12160</name>
</gene>
<evidence type="ECO:0000256" key="5">
    <source>
        <dbReference type="ARBA" id="ARBA00023014"/>
    </source>
</evidence>
<dbReference type="Pfam" id="PF04055">
    <property type="entry name" value="Radical_SAM"/>
    <property type="match status" value="1"/>
</dbReference>
<keyword evidence="2" id="KW-0949">S-adenosyl-L-methionine</keyword>
<keyword evidence="1" id="KW-0004">4Fe-4S</keyword>
<dbReference type="PANTHER" id="PTHR42836">
    <property type="entry name" value="7-CARBOXY-7-DEAZAGUANINE SYNTHASE"/>
    <property type="match status" value="1"/>
</dbReference>
<keyword evidence="5" id="KW-0411">Iron-sulfur</keyword>
<evidence type="ECO:0000313" key="8">
    <source>
        <dbReference type="Proteomes" id="UP000243688"/>
    </source>
</evidence>
<dbReference type="GO" id="GO:0003824">
    <property type="term" value="F:catalytic activity"/>
    <property type="evidence" value="ECO:0007669"/>
    <property type="project" value="InterPro"/>
</dbReference>
<organism evidence="7 8">
    <name type="scientific">Candidatus Reconcilbacillus cellulovorans</name>
    <dbReference type="NCBI Taxonomy" id="1906605"/>
    <lineage>
        <taxon>Bacteria</taxon>
        <taxon>Bacillati</taxon>
        <taxon>Bacillota</taxon>
        <taxon>Bacilli</taxon>
        <taxon>Bacillales</taxon>
        <taxon>Paenibacillaceae</taxon>
        <taxon>Candidatus Reconcilbacillus</taxon>
    </lineage>
</organism>
<dbReference type="SFLD" id="SFLDG01097">
    <property type="entry name" value="Uncharacterised_Radical_SAM_Su"/>
    <property type="match status" value="1"/>
</dbReference>
<evidence type="ECO:0000313" key="7">
    <source>
        <dbReference type="EMBL" id="PDO09514.1"/>
    </source>
</evidence>
<dbReference type="InterPro" id="IPR007197">
    <property type="entry name" value="rSAM"/>
</dbReference>
<proteinExistence type="predicted"/>
<keyword evidence="4" id="KW-0408">Iron</keyword>
<evidence type="ECO:0000259" key="6">
    <source>
        <dbReference type="PROSITE" id="PS51918"/>
    </source>
</evidence>
<evidence type="ECO:0000256" key="3">
    <source>
        <dbReference type="ARBA" id="ARBA00022723"/>
    </source>
</evidence>
<dbReference type="Proteomes" id="UP000243688">
    <property type="component" value="Unassembled WGS sequence"/>
</dbReference>
<dbReference type="InterPro" id="IPR013785">
    <property type="entry name" value="Aldolase_TIM"/>
</dbReference>
<dbReference type="NCBIfam" id="TIGR04478">
    <property type="entry name" value="rSAM_YfkAB"/>
    <property type="match status" value="1"/>
</dbReference>
<accession>A0A2A6DXM9</accession>
<evidence type="ECO:0000256" key="2">
    <source>
        <dbReference type="ARBA" id="ARBA00022691"/>
    </source>
</evidence>
<comment type="caution">
    <text evidence="7">The sequence shown here is derived from an EMBL/GenBank/DDBJ whole genome shotgun (WGS) entry which is preliminary data.</text>
</comment>
<dbReference type="InterPro" id="IPR058240">
    <property type="entry name" value="rSAM_sf"/>
</dbReference>
<dbReference type="Pfam" id="PF08756">
    <property type="entry name" value="YfkB"/>
    <property type="match status" value="1"/>
</dbReference>
<dbReference type="InterPro" id="IPR031004">
    <property type="entry name" value="rSAM_YfkAB"/>
</dbReference>
<dbReference type="Gene3D" id="3.20.20.70">
    <property type="entry name" value="Aldolase class I"/>
    <property type="match status" value="1"/>
</dbReference>
<evidence type="ECO:0000256" key="4">
    <source>
        <dbReference type="ARBA" id="ARBA00023004"/>
    </source>
</evidence>
<keyword evidence="3" id="KW-0479">Metal-binding</keyword>
<dbReference type="SFLD" id="SFLDS00029">
    <property type="entry name" value="Radical_SAM"/>
    <property type="match status" value="1"/>
</dbReference>
<dbReference type="AlphaFoldDB" id="A0A2A6DXM9"/>
<dbReference type="PANTHER" id="PTHR42836:SF2">
    <property type="entry name" value="PROTEIN YFKA-RELATED"/>
    <property type="match status" value="1"/>
</dbReference>
<dbReference type="SUPFAM" id="SSF102114">
    <property type="entry name" value="Radical SAM enzymes"/>
    <property type="match status" value="1"/>
</dbReference>
<evidence type="ECO:0000256" key="1">
    <source>
        <dbReference type="ARBA" id="ARBA00022485"/>
    </source>
</evidence>
<dbReference type="PROSITE" id="PS51918">
    <property type="entry name" value="RADICAL_SAM"/>
    <property type="match status" value="1"/>
</dbReference>
<feature type="domain" description="Radical SAM core" evidence="6">
    <location>
        <begin position="28"/>
        <end position="257"/>
    </location>
</feature>
<dbReference type="InterPro" id="IPR014866">
    <property type="entry name" value="YfkB"/>
</dbReference>
<reference evidence="7 8" key="1">
    <citation type="submission" date="2016-12" db="EMBL/GenBank/DDBJ databases">
        <title>Candidatus Reconcilibacillus cellulovorans genome.</title>
        <authorList>
            <person name="Kolinko S."/>
            <person name="Wu Y.-W."/>
            <person name="Tachea F."/>
            <person name="Denzel E."/>
            <person name="Hiras J."/>
            <person name="Baecker N."/>
            <person name="Chan L.J."/>
            <person name="Eichorst S.A."/>
            <person name="Frey D."/>
            <person name="Adams P.D."/>
            <person name="Pray T."/>
            <person name="Tanjore D."/>
            <person name="Petzold C.J."/>
            <person name="Gladden J.M."/>
            <person name="Simmons B.A."/>
            <person name="Singer S.W."/>
        </authorList>
    </citation>
    <scope>NUCLEOTIDE SEQUENCE [LARGE SCALE GENOMIC DNA]</scope>
    <source>
        <strain evidence="7">JTherm</strain>
    </source>
</reference>
<dbReference type="GO" id="GO:0051539">
    <property type="term" value="F:4 iron, 4 sulfur cluster binding"/>
    <property type="evidence" value="ECO:0007669"/>
    <property type="project" value="UniProtKB-KW"/>
</dbReference>
<dbReference type="GO" id="GO:0046872">
    <property type="term" value="F:metal ion binding"/>
    <property type="evidence" value="ECO:0007669"/>
    <property type="project" value="UniProtKB-KW"/>
</dbReference>
<protein>
    <submittedName>
        <fullName evidence="7">Radical SAM/CxCxxxxC motif protein YfkAB</fullName>
    </submittedName>
</protein>
<name>A0A2A6DXM9_9BACL</name>
<dbReference type="SFLD" id="SFLDG01067">
    <property type="entry name" value="SPASM/twitch_domain_containing"/>
    <property type="match status" value="1"/>
</dbReference>
<sequence length="374" mass="42723">MTKTTSAAVSAPFSIYDPWDPMHALRRYGRYRLTSVELTVTHLCNMRCEHCAVGDALVTSEAERLPLVLVLKRLEEAKYLETLSITGGEPSFSDRALKEYVLPILQYAKRRGLKTQVNTNLTLDYGRYELIAPYVDVMHITFNYENARDFYEIGFARTPRPVPFERASALFERMVDNARRLAASGVFVSAESMMNRRTHERLDRIHRLVAEMGCRRHEVHPMYASSFAAGLPTLSLAELRRAIGRLLDARDPDVWMLFGTLPFFACSDCPEDLELIMRLRQEPNVTVRNDPDGRIRLNVDVFSGNVFVTDFASLPALGNIRQDRLDDVLDRWLEHPLAKRFGCRCPEASCCGPNLLVADMYYKDTDFTARRAKV</sequence>
<dbReference type="EMBL" id="MOXJ01000036">
    <property type="protein sequence ID" value="PDO09514.1"/>
    <property type="molecule type" value="Genomic_DNA"/>
</dbReference>